<feature type="transmembrane region" description="Helical" evidence="1">
    <location>
        <begin position="40"/>
        <end position="61"/>
    </location>
</feature>
<evidence type="ECO:0000313" key="2">
    <source>
        <dbReference type="EMBL" id="PWE43696.1"/>
    </source>
</evidence>
<comment type="caution">
    <text evidence="2">The sequence shown here is derived from an EMBL/GenBank/DDBJ whole genome shotgun (WGS) entry which is preliminary data.</text>
</comment>
<dbReference type="EMBL" id="QFAW01000019">
    <property type="protein sequence ID" value="PWE43696.1"/>
    <property type="molecule type" value="Genomic_DNA"/>
</dbReference>
<sequence length="117" mass="12991">MKKITISDGAWYLFLLCVFTPSLVMSFATGELSVSDTYSYVFGTITGFAGEWIAYILYLPLGFITSILPNDSYHVLTAFQLIIGDYAVFGLFIFVCTTYPPEFLHCKSDTAESLHAA</sequence>
<reference evidence="2 3" key="1">
    <citation type="submission" date="2018-05" db="EMBL/GenBank/DDBJ databases">
        <title>Genome sequences of two Antarctic strains of Pseudomonas prosekii: insights into adaptation to extreme conditions.</title>
        <authorList>
            <person name="Snopkova K."/>
            <person name="Dufkova K."/>
            <person name="Cejkova D."/>
            <person name="Sedlacek I."/>
            <person name="Smajs D."/>
        </authorList>
    </citation>
    <scope>NUCLEOTIDE SEQUENCE [LARGE SCALE GENOMIC DNA]</scope>
    <source>
        <strain evidence="2 3">P2673</strain>
    </source>
</reference>
<protein>
    <submittedName>
        <fullName evidence="2">Uncharacterized protein</fullName>
    </submittedName>
</protein>
<dbReference type="AlphaFoldDB" id="A0A2U2D6U4"/>
<feature type="transmembrane region" description="Helical" evidence="1">
    <location>
        <begin position="73"/>
        <end position="95"/>
    </location>
</feature>
<organism evidence="2 3">
    <name type="scientific">Pseudomonas prosekii</name>
    <dbReference type="NCBI Taxonomy" id="1148509"/>
    <lineage>
        <taxon>Bacteria</taxon>
        <taxon>Pseudomonadati</taxon>
        <taxon>Pseudomonadota</taxon>
        <taxon>Gammaproteobacteria</taxon>
        <taxon>Pseudomonadales</taxon>
        <taxon>Pseudomonadaceae</taxon>
        <taxon>Pseudomonas</taxon>
    </lineage>
</organism>
<accession>A0A2U2D6U4</accession>
<gene>
    <name evidence="2" type="ORF">C9I49_15435</name>
</gene>
<evidence type="ECO:0000313" key="3">
    <source>
        <dbReference type="Proteomes" id="UP000245056"/>
    </source>
</evidence>
<evidence type="ECO:0000256" key="1">
    <source>
        <dbReference type="SAM" id="Phobius"/>
    </source>
</evidence>
<feature type="transmembrane region" description="Helical" evidence="1">
    <location>
        <begin position="9"/>
        <end position="28"/>
    </location>
</feature>
<keyword evidence="1" id="KW-1133">Transmembrane helix</keyword>
<name>A0A2U2D6U4_9PSED</name>
<dbReference type="Proteomes" id="UP000245056">
    <property type="component" value="Unassembled WGS sequence"/>
</dbReference>
<proteinExistence type="predicted"/>
<keyword evidence="1" id="KW-0812">Transmembrane</keyword>
<keyword evidence="1" id="KW-0472">Membrane</keyword>